<organism evidence="1 2">
    <name type="scientific">Streptomyces colonosanans</name>
    <dbReference type="NCBI Taxonomy" id="1428652"/>
    <lineage>
        <taxon>Bacteria</taxon>
        <taxon>Bacillati</taxon>
        <taxon>Actinomycetota</taxon>
        <taxon>Actinomycetes</taxon>
        <taxon>Kitasatosporales</taxon>
        <taxon>Streptomycetaceae</taxon>
        <taxon>Streptomyces</taxon>
    </lineage>
</organism>
<dbReference type="STRING" id="1428652.BIV24_27445"/>
<proteinExistence type="predicted"/>
<reference evidence="1 2" key="1">
    <citation type="submission" date="2016-10" db="EMBL/GenBank/DDBJ databases">
        <title>Genome sequence of Streptomyces sp. MUSC 93.</title>
        <authorList>
            <person name="Lee L.-H."/>
            <person name="Ser H.-L."/>
            <person name="Law J.W.-F."/>
        </authorList>
    </citation>
    <scope>NUCLEOTIDE SEQUENCE [LARGE SCALE GENOMIC DNA]</scope>
    <source>
        <strain evidence="1 2">MUSC 93</strain>
    </source>
</reference>
<gene>
    <name evidence="1" type="ORF">BIV24_27445</name>
</gene>
<keyword evidence="2" id="KW-1185">Reference proteome</keyword>
<name>A0A1S2NX61_9ACTN</name>
<dbReference type="AlphaFoldDB" id="A0A1S2NX61"/>
<evidence type="ECO:0008006" key="3">
    <source>
        <dbReference type="Google" id="ProtNLM"/>
    </source>
</evidence>
<protein>
    <recommendedName>
        <fullName evidence="3">Tetratricopeptide repeat protein</fullName>
    </recommendedName>
</protein>
<comment type="caution">
    <text evidence="1">The sequence shown here is derived from an EMBL/GenBank/DDBJ whole genome shotgun (WGS) entry which is preliminary data.</text>
</comment>
<dbReference type="EMBL" id="MLYP01000082">
    <property type="protein sequence ID" value="OIJ86027.1"/>
    <property type="molecule type" value="Genomic_DNA"/>
</dbReference>
<sequence>MAEDRPDVAEALSDAGARDEADEVAELALRTPNGYQRGYENTARIFIKNQGITGVEQLLEIWRSTPLLAQDGRWLRGVIAALPTCQEHWERLLPVARELGRALVALPTADSTSAMSGLRFLFDIEGADAVPLAVDSALRRSWSWLSWKDIREIASECVAFGRLEDAITLWRQILSQPHTGPGIDLDVLEDIEAAGATAEAAACVMALLDDKTLHAPRRLRLRQLLAWLEEGERYAPMTPSVST</sequence>
<evidence type="ECO:0000313" key="1">
    <source>
        <dbReference type="EMBL" id="OIJ86027.1"/>
    </source>
</evidence>
<dbReference type="Proteomes" id="UP000179935">
    <property type="component" value="Unassembled WGS sequence"/>
</dbReference>
<accession>A0A1S2NX61</accession>
<evidence type="ECO:0000313" key="2">
    <source>
        <dbReference type="Proteomes" id="UP000179935"/>
    </source>
</evidence>